<feature type="active site" evidence="15">
    <location>
        <position position="317"/>
    </location>
</feature>
<dbReference type="Pfam" id="PF14559">
    <property type="entry name" value="TPR_19"/>
    <property type="match status" value="1"/>
</dbReference>
<feature type="compositionally biased region" description="Basic and acidic residues" evidence="16">
    <location>
        <begin position="778"/>
        <end position="800"/>
    </location>
</feature>
<dbReference type="PROSITE" id="PS50005">
    <property type="entry name" value="TPR"/>
    <property type="match status" value="3"/>
</dbReference>
<dbReference type="GO" id="GO:0005778">
    <property type="term" value="C:peroxisomal membrane"/>
    <property type="evidence" value="ECO:0007669"/>
    <property type="project" value="TreeGrafter"/>
</dbReference>
<dbReference type="PROSITE" id="PS00028">
    <property type="entry name" value="ZINC_FINGER_C2H2_1"/>
    <property type="match status" value="2"/>
</dbReference>
<dbReference type="InterPro" id="IPR013094">
    <property type="entry name" value="AB_hydrolase_3"/>
</dbReference>
<keyword evidence="11" id="KW-0576">Peroxisome</keyword>
<dbReference type="InParanoid" id="A0A409YS58"/>
<keyword evidence="12" id="KW-0804">Transcription</keyword>
<feature type="compositionally biased region" description="Low complexity" evidence="16">
    <location>
        <begin position="897"/>
        <end position="907"/>
    </location>
</feature>
<dbReference type="EMBL" id="NHYE01000423">
    <property type="protein sequence ID" value="PPR05854.1"/>
    <property type="molecule type" value="Genomic_DNA"/>
</dbReference>
<evidence type="ECO:0000256" key="7">
    <source>
        <dbReference type="ARBA" id="ARBA00022771"/>
    </source>
</evidence>
<dbReference type="Gene3D" id="1.25.40.10">
    <property type="entry name" value="Tetratricopeptide repeat domain"/>
    <property type="match status" value="1"/>
</dbReference>
<feature type="region of interest" description="Disordered" evidence="16">
    <location>
        <begin position="866"/>
        <end position="962"/>
    </location>
</feature>
<evidence type="ECO:0000256" key="11">
    <source>
        <dbReference type="ARBA" id="ARBA00023140"/>
    </source>
</evidence>
<evidence type="ECO:0000256" key="15">
    <source>
        <dbReference type="PROSITE-ProRule" id="PRU10038"/>
    </source>
</evidence>
<dbReference type="InterPro" id="IPR013087">
    <property type="entry name" value="Znf_C2H2_type"/>
</dbReference>
<keyword evidence="17" id="KW-0732">Signal</keyword>
<proteinExistence type="inferred from homology"/>
<dbReference type="Gene3D" id="6.10.280.230">
    <property type="match status" value="1"/>
</dbReference>
<name>A0A409YS58_9AGAR</name>
<feature type="domain" description="C2H2-type" evidence="18">
    <location>
        <begin position="1022"/>
        <end position="1051"/>
    </location>
</feature>
<keyword evidence="9" id="KW-0862">Zinc</keyword>
<feature type="region of interest" description="Disordered" evidence="16">
    <location>
        <begin position="736"/>
        <end position="821"/>
    </location>
</feature>
<evidence type="ECO:0000256" key="1">
    <source>
        <dbReference type="ARBA" id="ARBA00004275"/>
    </source>
</evidence>
<evidence type="ECO:0000256" key="4">
    <source>
        <dbReference type="ARBA" id="ARBA00022490"/>
    </source>
</evidence>
<feature type="compositionally biased region" description="Low complexity" evidence="16">
    <location>
        <begin position="919"/>
        <end position="934"/>
    </location>
</feature>
<feature type="region of interest" description="Disordered" evidence="16">
    <location>
        <begin position="1190"/>
        <end position="1229"/>
    </location>
</feature>
<evidence type="ECO:0000256" key="13">
    <source>
        <dbReference type="PROSITE-ProRule" id="PRU00042"/>
    </source>
</evidence>
<evidence type="ECO:0000313" key="20">
    <source>
        <dbReference type="Proteomes" id="UP000284706"/>
    </source>
</evidence>
<feature type="compositionally biased region" description="Polar residues" evidence="16">
    <location>
        <begin position="1190"/>
        <end position="1203"/>
    </location>
</feature>
<sequence>MIDHLVGRPSPSWKRTQVVLVILFWLWRIVRGSSGPPRILGLPKLNRAISKRLTPWQTILSALTAVYAIRNFDILLGLTAPEPLARLYSPSYYRATWIVTGLDAGFATAMSIRPKWLRDLSSIIFAVYYIIYAQAADEKQSISASQVPRRANGGNAPYYMGKDDKPIRQSRVRVIYAKDNAHVKSQIRCLTRLPKIGVRRKILLPRPKSSSYDRPITAWLFFGRSEQELSKATELILDFPGGGFVAMTPEHHEERLRMWAVSSGRPVLSIEYGKAPEYPYPFARDEVFDVYRLMVESCGRLIGMSGKKLSVILSGDSAGGTLALNVVIKVLELRNLAAASHQPLNLPLPTAVVLNYAALDFNFTSWMSADNLRVLRSEQSSSNIPGLKEMAEQKDHLKHVSPLSMVRDRKPSRKRIKRRSSWKDTLKGFASGGENDDNKFRKSTTSLIFPVRSLSGRHSNRSFGYADEGTLADESSEDEDSRQVKEEDRPIQDRILYKYPNGGATSLPRSGSDIEKEQRELSIAVAEADDKAIRAAATKLPEPGHLNNKEPIGTRLTMTSRTGYFQDRIISPSMMRAMAILYIGPHRNPDFATDYHISPILAPSHFLAQFPPLLMQCGEKDPFVDDTVIFAGRVREAKRARKVELDLLLSGKSARFGESLRMSSVDGHLDSRTSAELKKERDKLASEEESDWVQMVLFSDWSHGYLQMPTLMSEARAVIEELAEWIDHAFGRYPETVPDRCTERAGSLAPRATTAPGPSPMTSETETDDTGITFVARRHPELQRIQESSDERGRDSEKKKGGSRTMTPERPGRQTISEGELMRRRRLLDSHIFFGLHCSHPNHMATDASSYPLLYPAVAVPLPQGIPTEGPASHPQGPPPAREYSYELSSRVHFAQPSSSSPIMNNPPHSPKQDPYYPSPIFSASQQPPSSSQHEPPHADQPPAPSGAGANHYPSSTGVPRLPPIYQVEKQQVTTSATQLASASRRRNEAHFVCPVPGCGSTFTRRFNLRGHLRSHTEERPYVCEWPGCKKGFARQHDCKRHQALHAAKSQQNICQGCKKTFSRLDALNRHFTTMALPMLIGGGAECGPSNPLQGLTKQLDRDRGLQQDYFGAGRAGSSREVFRSQAENNAQDQDAARFFSPNATHTPLAKSPFDLSAIHAALPMHEQPQIHAQPTSLAAWASDFLQSQPMQASNSTQQTTIATPGPSALAGPQPMHSPPTAAPQSMWHAVEPRSLSLSHEPYARIHATNDPAASYISWDKEFSAHELQVASQSSSVQEIVHEQRAESAGDSDELARTAGRLLDNLKHEQNPKFQQSQFMGLMRKLRDGEMIVDGNKMVESDTLAPKVDKGKAKAADPPSYYKFLKDAKFKQLTDDLQQSLQDAQSLPTGESFAPFLKNADMGTYFEEMRAAQAVFQEKLEDINQESDIDKYLREDNLDYTKYWNELDTIRGAVEKTQNAEAMSWDKLQEDWDRFEATESGIKAITHYQFQENNPYVLGDSSRTRNHLLHSQGLTSILENVLELEAEVQRNMGDASAWYQLGVKQQENEREHKALQALQRAVELDPSHLPAWLALAVSYTNDNNRQGAYDAVYEWVNRNETYSDAIAHFRAQHPANADASLTERYSHLIECLITMARSSATGDIDADIQIALAVLLNTNEEYEKAQDCFKAALAVRPDDWLLYNRVGATMANSGRAEEALGYYYRALELNPGYIRARFNLGISCINLRRYEEAAQHILDALVLQDADGVLDSGGSNEKRGVVSNALWDSLKTTCLHMQRADLAALCDVKDLEGISFRLLRIIG</sequence>
<dbReference type="FunFam" id="3.30.160.60:FF:000032">
    <property type="entry name" value="Krueppel-like factor 4"/>
    <property type="match status" value="1"/>
</dbReference>
<dbReference type="PROSITE" id="PS50157">
    <property type="entry name" value="ZINC_FINGER_C2H2_2"/>
    <property type="match status" value="2"/>
</dbReference>
<feature type="chain" id="PRO_5019287112" description="C2H2-type domain-containing protein" evidence="17">
    <location>
        <begin position="33"/>
        <end position="1803"/>
    </location>
</feature>
<dbReference type="GO" id="GO:0005052">
    <property type="term" value="F:peroxisome matrix targeting signal-1 binding"/>
    <property type="evidence" value="ECO:0007669"/>
    <property type="project" value="TreeGrafter"/>
</dbReference>
<evidence type="ECO:0000256" key="6">
    <source>
        <dbReference type="ARBA" id="ARBA00022737"/>
    </source>
</evidence>
<gene>
    <name evidence="19" type="ORF">CVT26_010134</name>
</gene>
<dbReference type="GO" id="GO:0005829">
    <property type="term" value="C:cytosol"/>
    <property type="evidence" value="ECO:0007669"/>
    <property type="project" value="TreeGrafter"/>
</dbReference>
<evidence type="ECO:0000259" key="18">
    <source>
        <dbReference type="PROSITE" id="PS50157"/>
    </source>
</evidence>
<feature type="repeat" description="TPR" evidence="14">
    <location>
        <begin position="1535"/>
        <end position="1568"/>
    </location>
</feature>
<keyword evidence="8 14" id="KW-0802">TPR repeat</keyword>
<evidence type="ECO:0000256" key="10">
    <source>
        <dbReference type="ARBA" id="ARBA00023015"/>
    </source>
</evidence>
<feature type="domain" description="C2H2-type" evidence="18">
    <location>
        <begin position="992"/>
        <end position="1021"/>
    </location>
</feature>
<evidence type="ECO:0000256" key="8">
    <source>
        <dbReference type="ARBA" id="ARBA00022803"/>
    </source>
</evidence>
<evidence type="ECO:0000256" key="2">
    <source>
        <dbReference type="ARBA" id="ARBA00004496"/>
    </source>
</evidence>
<feature type="region of interest" description="Disordered" evidence="16">
    <location>
        <begin position="459"/>
        <end position="493"/>
    </location>
</feature>
<evidence type="ECO:0000256" key="14">
    <source>
        <dbReference type="PROSITE-ProRule" id="PRU00339"/>
    </source>
</evidence>
<dbReference type="InterPro" id="IPR036236">
    <property type="entry name" value="Znf_C2H2_sf"/>
</dbReference>
<keyword evidence="20" id="KW-1185">Reference proteome</keyword>
<feature type="compositionally biased region" description="Basic and acidic residues" evidence="16">
    <location>
        <begin position="481"/>
        <end position="493"/>
    </location>
</feature>
<keyword evidence="4" id="KW-0963">Cytoplasm</keyword>
<dbReference type="PANTHER" id="PTHR10130:SF0">
    <property type="entry name" value="GH08708P"/>
    <property type="match status" value="1"/>
</dbReference>
<feature type="repeat" description="TPR" evidence="14">
    <location>
        <begin position="1680"/>
        <end position="1713"/>
    </location>
</feature>
<dbReference type="InterPro" id="IPR019734">
    <property type="entry name" value="TPR_rpt"/>
</dbReference>
<dbReference type="Pfam" id="PF13181">
    <property type="entry name" value="TPR_8"/>
    <property type="match status" value="1"/>
</dbReference>
<dbReference type="GO" id="GO:0016787">
    <property type="term" value="F:hydrolase activity"/>
    <property type="evidence" value="ECO:0007669"/>
    <property type="project" value="InterPro"/>
</dbReference>
<dbReference type="InterPro" id="IPR029058">
    <property type="entry name" value="AB_hydrolase_fold"/>
</dbReference>
<keyword evidence="10" id="KW-0805">Transcription regulation</keyword>
<evidence type="ECO:0000313" key="19">
    <source>
        <dbReference type="EMBL" id="PPR05854.1"/>
    </source>
</evidence>
<organism evidence="19 20">
    <name type="scientific">Gymnopilus dilepis</name>
    <dbReference type="NCBI Taxonomy" id="231916"/>
    <lineage>
        <taxon>Eukaryota</taxon>
        <taxon>Fungi</taxon>
        <taxon>Dikarya</taxon>
        <taxon>Basidiomycota</taxon>
        <taxon>Agaricomycotina</taxon>
        <taxon>Agaricomycetes</taxon>
        <taxon>Agaricomycetidae</taxon>
        <taxon>Agaricales</taxon>
        <taxon>Agaricineae</taxon>
        <taxon>Hymenogastraceae</taxon>
        <taxon>Gymnopilus</taxon>
    </lineage>
</organism>
<accession>A0A409YS58</accession>
<protein>
    <recommendedName>
        <fullName evidence="18">C2H2-type domain-containing protein</fullName>
    </recommendedName>
</protein>
<evidence type="ECO:0000256" key="9">
    <source>
        <dbReference type="ARBA" id="ARBA00022833"/>
    </source>
</evidence>
<dbReference type="SMART" id="SM00028">
    <property type="entry name" value="TPR"/>
    <property type="match status" value="4"/>
</dbReference>
<dbReference type="InterPro" id="IPR011990">
    <property type="entry name" value="TPR-like_helical_dom_sf"/>
</dbReference>
<evidence type="ECO:0000256" key="17">
    <source>
        <dbReference type="SAM" id="SignalP"/>
    </source>
</evidence>
<dbReference type="Gene3D" id="3.40.50.1820">
    <property type="entry name" value="alpha/beta hydrolase"/>
    <property type="match status" value="2"/>
</dbReference>
<evidence type="ECO:0000256" key="3">
    <source>
        <dbReference type="ARBA" id="ARBA00005348"/>
    </source>
</evidence>
<dbReference type="InterPro" id="IPR033140">
    <property type="entry name" value="Lipase_GDXG_put_SER_AS"/>
</dbReference>
<evidence type="ECO:0000256" key="12">
    <source>
        <dbReference type="ARBA" id="ARBA00023163"/>
    </source>
</evidence>
<comment type="similarity">
    <text evidence="3">Belongs to the peroxisomal targeting signal receptor family.</text>
</comment>
<dbReference type="Proteomes" id="UP000284706">
    <property type="component" value="Unassembled WGS sequence"/>
</dbReference>
<dbReference type="PANTHER" id="PTHR10130">
    <property type="entry name" value="PEROXISOMAL TARGETING SIGNAL 1 RECEPTOR PEX5"/>
    <property type="match status" value="1"/>
</dbReference>
<dbReference type="Pfam" id="PF07859">
    <property type="entry name" value="Abhydrolase_3"/>
    <property type="match status" value="2"/>
</dbReference>
<keyword evidence="6" id="KW-0677">Repeat</keyword>
<dbReference type="InterPro" id="IPR024111">
    <property type="entry name" value="PEX5/PEX5L"/>
</dbReference>
<evidence type="ECO:0000256" key="16">
    <source>
        <dbReference type="SAM" id="MobiDB-lite"/>
    </source>
</evidence>
<reference evidence="19 20" key="1">
    <citation type="journal article" date="2018" name="Evol. Lett.">
        <title>Horizontal gene cluster transfer increased hallucinogenic mushroom diversity.</title>
        <authorList>
            <person name="Reynolds H.T."/>
            <person name="Vijayakumar V."/>
            <person name="Gluck-Thaler E."/>
            <person name="Korotkin H.B."/>
            <person name="Matheny P.B."/>
            <person name="Slot J.C."/>
        </authorList>
    </citation>
    <scope>NUCLEOTIDE SEQUENCE [LARGE SCALE GENOMIC DNA]</scope>
    <source>
        <strain evidence="19 20">SRW20</strain>
    </source>
</reference>
<feature type="signal peptide" evidence="17">
    <location>
        <begin position="1"/>
        <end position="32"/>
    </location>
</feature>
<dbReference type="GO" id="GO:0016560">
    <property type="term" value="P:protein import into peroxisome matrix, docking"/>
    <property type="evidence" value="ECO:0007669"/>
    <property type="project" value="TreeGrafter"/>
</dbReference>
<keyword evidence="7 13" id="KW-0863">Zinc-finger</keyword>
<dbReference type="Gene3D" id="3.30.160.60">
    <property type="entry name" value="Classic Zinc Finger"/>
    <property type="match status" value="2"/>
</dbReference>
<dbReference type="SMART" id="SM00355">
    <property type="entry name" value="ZnF_C2H2"/>
    <property type="match status" value="3"/>
</dbReference>
<evidence type="ECO:0000256" key="5">
    <source>
        <dbReference type="ARBA" id="ARBA00022723"/>
    </source>
</evidence>
<comment type="caution">
    <text evidence="19">The sequence shown here is derived from an EMBL/GenBank/DDBJ whole genome shotgun (WGS) entry which is preliminary data.</text>
</comment>
<dbReference type="SUPFAM" id="SSF57667">
    <property type="entry name" value="beta-beta-alpha zinc fingers"/>
    <property type="match status" value="1"/>
</dbReference>
<dbReference type="GO" id="GO:0008270">
    <property type="term" value="F:zinc ion binding"/>
    <property type="evidence" value="ECO:0007669"/>
    <property type="project" value="UniProtKB-KW"/>
</dbReference>
<dbReference type="PROSITE" id="PS01174">
    <property type="entry name" value="LIPASE_GDXG_SER"/>
    <property type="match status" value="1"/>
</dbReference>
<keyword evidence="5" id="KW-0479">Metal-binding</keyword>
<dbReference type="STRING" id="231916.A0A409YS58"/>
<comment type="subcellular location">
    <subcellularLocation>
        <location evidence="2">Cytoplasm</location>
    </subcellularLocation>
    <subcellularLocation>
        <location evidence="1">Peroxisome</location>
    </subcellularLocation>
</comment>
<feature type="compositionally biased region" description="Acidic residues" evidence="16">
    <location>
        <begin position="470"/>
        <end position="480"/>
    </location>
</feature>
<dbReference type="Pfam" id="PF00096">
    <property type="entry name" value="zf-C2H2"/>
    <property type="match status" value="1"/>
</dbReference>
<feature type="repeat" description="TPR" evidence="14">
    <location>
        <begin position="1646"/>
        <end position="1679"/>
    </location>
</feature>
<dbReference type="OrthoDB" id="5570009at2759"/>
<dbReference type="SUPFAM" id="SSF53474">
    <property type="entry name" value="alpha/beta-Hydrolases"/>
    <property type="match status" value="1"/>
</dbReference>
<dbReference type="SUPFAM" id="SSF48452">
    <property type="entry name" value="TPR-like"/>
    <property type="match status" value="1"/>
</dbReference>